<organism evidence="1">
    <name type="scientific">mine drainage metagenome</name>
    <dbReference type="NCBI Taxonomy" id="410659"/>
    <lineage>
        <taxon>unclassified sequences</taxon>
        <taxon>metagenomes</taxon>
        <taxon>ecological metagenomes</taxon>
    </lineage>
</organism>
<evidence type="ECO:0000313" key="1">
    <source>
        <dbReference type="EMBL" id="OIQ75979.1"/>
    </source>
</evidence>
<dbReference type="EMBL" id="MLJW01001999">
    <property type="protein sequence ID" value="OIQ75979.1"/>
    <property type="molecule type" value="Genomic_DNA"/>
</dbReference>
<comment type="caution">
    <text evidence="1">The sequence shown here is derived from an EMBL/GenBank/DDBJ whole genome shotgun (WGS) entry which is preliminary data.</text>
</comment>
<sequence length="136" mass="15024">MRFLLGNAILGVDHQHHHVGIIDGLHGLDYGEFLDRLEHLAATPHASGVDNGVFLAVAFQIDIDGIARGARFIECNHTLLTQQRIHQRGFAYIGTADDGHLGGTQAGVLNFVRFRFRRKILQRQIDQIPHALAMGG</sequence>
<proteinExistence type="predicted"/>
<accession>A0A1J5QEN9</accession>
<gene>
    <name evidence="1" type="ORF">GALL_423500</name>
</gene>
<name>A0A1J5QEN9_9ZZZZ</name>
<dbReference type="AlphaFoldDB" id="A0A1J5QEN9"/>
<protein>
    <submittedName>
        <fullName evidence="1">Uncharacterized protein</fullName>
    </submittedName>
</protein>
<reference evidence="1" key="1">
    <citation type="submission" date="2016-10" db="EMBL/GenBank/DDBJ databases">
        <title>Sequence of Gallionella enrichment culture.</title>
        <authorList>
            <person name="Poehlein A."/>
            <person name="Muehling M."/>
            <person name="Daniel R."/>
        </authorList>
    </citation>
    <scope>NUCLEOTIDE SEQUENCE</scope>
</reference>